<dbReference type="AlphaFoldDB" id="A0AAV4F7K1"/>
<accession>A0AAV4F7K1</accession>
<gene>
    <name evidence="2" type="ORF">ElyMa_002047300</name>
</gene>
<name>A0AAV4F7K1_9GAST</name>
<dbReference type="Proteomes" id="UP000762676">
    <property type="component" value="Unassembled WGS sequence"/>
</dbReference>
<reference evidence="2 3" key="1">
    <citation type="journal article" date="2021" name="Elife">
        <title>Chloroplast acquisition without the gene transfer in kleptoplastic sea slugs, Plakobranchus ocellatus.</title>
        <authorList>
            <person name="Maeda T."/>
            <person name="Takahashi S."/>
            <person name="Yoshida T."/>
            <person name="Shimamura S."/>
            <person name="Takaki Y."/>
            <person name="Nagai Y."/>
            <person name="Toyoda A."/>
            <person name="Suzuki Y."/>
            <person name="Arimoto A."/>
            <person name="Ishii H."/>
            <person name="Satoh N."/>
            <person name="Nishiyama T."/>
            <person name="Hasebe M."/>
            <person name="Maruyama T."/>
            <person name="Minagawa J."/>
            <person name="Obokata J."/>
            <person name="Shigenobu S."/>
        </authorList>
    </citation>
    <scope>NUCLEOTIDE SEQUENCE [LARGE SCALE GENOMIC DNA]</scope>
</reference>
<dbReference type="EMBL" id="BMAT01004151">
    <property type="protein sequence ID" value="GFR69338.1"/>
    <property type="molecule type" value="Genomic_DNA"/>
</dbReference>
<sequence>MKTPNCPLSHRDARMQFLLDISRDSMASHLLRRQKLSNLSIPRQKTIQLAVERTTTPGPAPRTPGKRPAHETSDQPGKKKQKRCQQCPAKRGRQYPLALNAERLYAENMQ</sequence>
<comment type="caution">
    <text evidence="2">The sequence shown here is derived from an EMBL/GenBank/DDBJ whole genome shotgun (WGS) entry which is preliminary data.</text>
</comment>
<evidence type="ECO:0000313" key="2">
    <source>
        <dbReference type="EMBL" id="GFR69338.1"/>
    </source>
</evidence>
<proteinExistence type="predicted"/>
<evidence type="ECO:0000313" key="3">
    <source>
        <dbReference type="Proteomes" id="UP000762676"/>
    </source>
</evidence>
<organism evidence="2 3">
    <name type="scientific">Elysia marginata</name>
    <dbReference type="NCBI Taxonomy" id="1093978"/>
    <lineage>
        <taxon>Eukaryota</taxon>
        <taxon>Metazoa</taxon>
        <taxon>Spiralia</taxon>
        <taxon>Lophotrochozoa</taxon>
        <taxon>Mollusca</taxon>
        <taxon>Gastropoda</taxon>
        <taxon>Heterobranchia</taxon>
        <taxon>Euthyneura</taxon>
        <taxon>Panpulmonata</taxon>
        <taxon>Sacoglossa</taxon>
        <taxon>Placobranchoidea</taxon>
        <taxon>Plakobranchidae</taxon>
        <taxon>Elysia</taxon>
    </lineage>
</organism>
<protein>
    <submittedName>
        <fullName evidence="2">Uncharacterized protein</fullName>
    </submittedName>
</protein>
<evidence type="ECO:0000256" key="1">
    <source>
        <dbReference type="SAM" id="MobiDB-lite"/>
    </source>
</evidence>
<feature type="compositionally biased region" description="Basic and acidic residues" evidence="1">
    <location>
        <begin position="68"/>
        <end position="77"/>
    </location>
</feature>
<feature type="region of interest" description="Disordered" evidence="1">
    <location>
        <begin position="50"/>
        <end position="92"/>
    </location>
</feature>
<keyword evidence="3" id="KW-1185">Reference proteome</keyword>